<proteinExistence type="predicted"/>
<evidence type="ECO:0000313" key="11">
    <source>
        <dbReference type="Proteomes" id="UP000694412"/>
    </source>
</evidence>
<sequence>MQSTPNYLWSTDDLLGQGATACVYKARSKKSGELVAVKVFNKASYLRPQEVQMREFEMLRKLNHKNIVKLFAVEEMGSSKQKVLVMEYCSSGSLLSVLEDPANAFGLAEPEFLVVLQCVGEQRLCPRAIGAKLHAWHHWVVGECCFPPKGFPFPTALGMDSTLQLRI</sequence>
<dbReference type="PANTHER" id="PTHR22969">
    <property type="entry name" value="IKB KINASE"/>
    <property type="match status" value="1"/>
</dbReference>
<keyword evidence="11" id="KW-1185">Reference proteome</keyword>
<dbReference type="FunFam" id="3.30.200.20:FF:000106">
    <property type="entry name" value="serine/threonine-protein kinase TBK1 isoform X1"/>
    <property type="match status" value="1"/>
</dbReference>
<dbReference type="PROSITE" id="PS00107">
    <property type="entry name" value="PROTEIN_KINASE_ATP"/>
    <property type="match status" value="1"/>
</dbReference>
<dbReference type="InterPro" id="IPR000719">
    <property type="entry name" value="Prot_kinase_dom"/>
</dbReference>
<evidence type="ECO:0000256" key="1">
    <source>
        <dbReference type="ARBA" id="ARBA00004496"/>
    </source>
</evidence>
<dbReference type="InterPro" id="IPR051180">
    <property type="entry name" value="IKK"/>
</dbReference>
<name>A0A8C2TXL9_COTJA</name>
<organism evidence="10 11">
    <name type="scientific">Coturnix japonica</name>
    <name type="common">Japanese quail</name>
    <name type="synonym">Coturnix coturnix japonica</name>
    <dbReference type="NCBI Taxonomy" id="93934"/>
    <lineage>
        <taxon>Eukaryota</taxon>
        <taxon>Metazoa</taxon>
        <taxon>Chordata</taxon>
        <taxon>Craniata</taxon>
        <taxon>Vertebrata</taxon>
        <taxon>Euteleostomi</taxon>
        <taxon>Archelosauria</taxon>
        <taxon>Archosauria</taxon>
        <taxon>Dinosauria</taxon>
        <taxon>Saurischia</taxon>
        <taxon>Theropoda</taxon>
        <taxon>Coelurosauria</taxon>
        <taxon>Aves</taxon>
        <taxon>Neognathae</taxon>
        <taxon>Galloanserae</taxon>
        <taxon>Galliformes</taxon>
        <taxon>Phasianidae</taxon>
        <taxon>Perdicinae</taxon>
        <taxon>Coturnix</taxon>
    </lineage>
</organism>
<keyword evidence="3" id="KW-0723">Serine/threonine-protein kinase</keyword>
<evidence type="ECO:0000259" key="9">
    <source>
        <dbReference type="PROSITE" id="PS50011"/>
    </source>
</evidence>
<feature type="binding site" evidence="8">
    <location>
        <position position="38"/>
    </location>
    <ligand>
        <name>ATP</name>
        <dbReference type="ChEBI" id="CHEBI:30616"/>
    </ligand>
</feature>
<dbReference type="GO" id="GO:0005737">
    <property type="term" value="C:cytoplasm"/>
    <property type="evidence" value="ECO:0007669"/>
    <property type="project" value="UniProtKB-SubCell"/>
</dbReference>
<dbReference type="Proteomes" id="UP000694412">
    <property type="component" value="Chromosome 26"/>
</dbReference>
<dbReference type="PANTHER" id="PTHR22969:SF10">
    <property type="entry name" value="INHIBITOR OF NUCLEAR FACTOR KAPPA-B KINASE SUBUNIT EPSILON"/>
    <property type="match status" value="1"/>
</dbReference>
<evidence type="ECO:0000256" key="4">
    <source>
        <dbReference type="ARBA" id="ARBA00022679"/>
    </source>
</evidence>
<keyword evidence="7 8" id="KW-0067">ATP-binding</keyword>
<reference evidence="10" key="2">
    <citation type="submission" date="2025-08" db="UniProtKB">
        <authorList>
            <consortium name="Ensembl"/>
        </authorList>
    </citation>
    <scope>IDENTIFICATION</scope>
</reference>
<keyword evidence="4" id="KW-0808">Transferase</keyword>
<evidence type="ECO:0000256" key="5">
    <source>
        <dbReference type="ARBA" id="ARBA00022741"/>
    </source>
</evidence>
<reference evidence="10" key="3">
    <citation type="submission" date="2025-09" db="UniProtKB">
        <authorList>
            <consortium name="Ensembl"/>
        </authorList>
    </citation>
    <scope>IDENTIFICATION</scope>
</reference>
<dbReference type="Ensembl" id="ENSCJPT00005025692.1">
    <property type="protein sequence ID" value="ENSCJPP00005018459.1"/>
    <property type="gene ID" value="ENSCJPG00005015036.1"/>
</dbReference>
<dbReference type="GO" id="GO:0004674">
    <property type="term" value="F:protein serine/threonine kinase activity"/>
    <property type="evidence" value="ECO:0007669"/>
    <property type="project" value="UniProtKB-KW"/>
</dbReference>
<dbReference type="Pfam" id="PF00069">
    <property type="entry name" value="Pkinase"/>
    <property type="match status" value="1"/>
</dbReference>
<dbReference type="AlphaFoldDB" id="A0A8C2TXL9"/>
<dbReference type="GeneTree" id="ENSGT00950000182937"/>
<comment type="subcellular location">
    <subcellularLocation>
        <location evidence="1">Cytoplasm</location>
    </subcellularLocation>
</comment>
<evidence type="ECO:0000256" key="2">
    <source>
        <dbReference type="ARBA" id="ARBA00022490"/>
    </source>
</evidence>
<reference evidence="10" key="1">
    <citation type="submission" date="2015-11" db="EMBL/GenBank/DDBJ databases">
        <authorList>
            <consortium name="International Coturnix japonica Genome Analysis Consortium"/>
            <person name="Warren W."/>
            <person name="Burt D.W."/>
            <person name="Antin P.B."/>
            <person name="Lanford R."/>
            <person name="Gros J."/>
            <person name="Wilson R.K."/>
        </authorList>
    </citation>
    <scope>NUCLEOTIDE SEQUENCE [LARGE SCALE GENOMIC DNA]</scope>
</reference>
<protein>
    <recommendedName>
        <fullName evidence="9">Protein kinase domain-containing protein</fullName>
    </recommendedName>
</protein>
<accession>A0A8C2TXL9</accession>
<evidence type="ECO:0000256" key="7">
    <source>
        <dbReference type="ARBA" id="ARBA00022840"/>
    </source>
</evidence>
<feature type="domain" description="Protein kinase" evidence="9">
    <location>
        <begin position="9"/>
        <end position="167"/>
    </location>
</feature>
<dbReference type="Gene3D" id="3.30.200.20">
    <property type="entry name" value="Phosphorylase Kinase, domain 1"/>
    <property type="match status" value="1"/>
</dbReference>
<keyword evidence="6" id="KW-0418">Kinase</keyword>
<evidence type="ECO:0000256" key="3">
    <source>
        <dbReference type="ARBA" id="ARBA00022527"/>
    </source>
</evidence>
<dbReference type="PROSITE" id="PS50011">
    <property type="entry name" value="PROTEIN_KINASE_DOM"/>
    <property type="match status" value="1"/>
</dbReference>
<evidence type="ECO:0000256" key="6">
    <source>
        <dbReference type="ARBA" id="ARBA00022777"/>
    </source>
</evidence>
<evidence type="ECO:0000256" key="8">
    <source>
        <dbReference type="PROSITE-ProRule" id="PRU10141"/>
    </source>
</evidence>
<keyword evidence="2" id="KW-0963">Cytoplasm</keyword>
<dbReference type="SUPFAM" id="SSF56112">
    <property type="entry name" value="Protein kinase-like (PK-like)"/>
    <property type="match status" value="1"/>
</dbReference>
<dbReference type="InterPro" id="IPR011009">
    <property type="entry name" value="Kinase-like_dom_sf"/>
</dbReference>
<keyword evidence="5 8" id="KW-0547">Nucleotide-binding</keyword>
<dbReference type="GO" id="GO:0005524">
    <property type="term" value="F:ATP binding"/>
    <property type="evidence" value="ECO:0007669"/>
    <property type="project" value="UniProtKB-UniRule"/>
</dbReference>
<dbReference type="InterPro" id="IPR017441">
    <property type="entry name" value="Protein_kinase_ATP_BS"/>
</dbReference>
<evidence type="ECO:0000313" key="10">
    <source>
        <dbReference type="Ensembl" id="ENSCJPP00005018459.1"/>
    </source>
</evidence>